<dbReference type="GO" id="GO:0016020">
    <property type="term" value="C:membrane"/>
    <property type="evidence" value="ECO:0007669"/>
    <property type="project" value="UniProtKB-SubCell"/>
</dbReference>
<keyword evidence="8" id="KW-1185">Reference proteome</keyword>
<dbReference type="PANTHER" id="PTHR14948:SF44">
    <property type="entry name" value="PROLINE-RICH TRANSMEMBRANE PROTEIN 1-LIKE"/>
    <property type="match status" value="1"/>
</dbReference>
<evidence type="ECO:0000313" key="8">
    <source>
        <dbReference type="Proteomes" id="UP001152755"/>
    </source>
</evidence>
<accession>A0A9X4M0J2</accession>
<dbReference type="InterPro" id="IPR007593">
    <property type="entry name" value="CD225/Dispanin_fam"/>
</dbReference>
<dbReference type="RefSeq" id="WP_277831826.1">
    <property type="nucleotide sequence ID" value="NZ_JAAIVF010000002.1"/>
</dbReference>
<dbReference type="InterPro" id="IPR051423">
    <property type="entry name" value="CD225/Dispanin"/>
</dbReference>
<evidence type="ECO:0000256" key="5">
    <source>
        <dbReference type="SAM" id="MobiDB-lite"/>
    </source>
</evidence>
<proteinExistence type="predicted"/>
<sequence length="153" mass="16251">MTDPINPQQHEAPGYGLPQPDYGHTTQGYAPQPVYQAAVPQTAMPPVSTPQPAAAAAQYGMLPPVPPTNAGWAVAAVVFFWPLAFSAFTHSSNVFPLWSRGDHAGAQYASDRAKTLGKISLGLFFGLWALFIVFYVIIIAVVVANSGGDTSTY</sequence>
<evidence type="ECO:0000256" key="3">
    <source>
        <dbReference type="ARBA" id="ARBA00022989"/>
    </source>
</evidence>
<keyword evidence="2 6" id="KW-0812">Transmembrane</keyword>
<feature type="region of interest" description="Disordered" evidence="5">
    <location>
        <begin position="1"/>
        <end position="23"/>
    </location>
</feature>
<evidence type="ECO:0000256" key="6">
    <source>
        <dbReference type="SAM" id="Phobius"/>
    </source>
</evidence>
<dbReference type="Proteomes" id="UP001152755">
    <property type="component" value="Unassembled WGS sequence"/>
</dbReference>
<evidence type="ECO:0000256" key="2">
    <source>
        <dbReference type="ARBA" id="ARBA00022692"/>
    </source>
</evidence>
<dbReference type="AlphaFoldDB" id="A0A9X4M0J2"/>
<comment type="caution">
    <text evidence="7">The sequence shown here is derived from an EMBL/GenBank/DDBJ whole genome shotgun (WGS) entry which is preliminary data.</text>
</comment>
<keyword evidence="4 6" id="KW-0472">Membrane</keyword>
<evidence type="ECO:0000313" key="7">
    <source>
        <dbReference type="EMBL" id="MDG3015763.1"/>
    </source>
</evidence>
<organism evidence="7 8">
    <name type="scientific">Speluncibacter jeojiensis</name>
    <dbReference type="NCBI Taxonomy" id="2710754"/>
    <lineage>
        <taxon>Bacteria</taxon>
        <taxon>Bacillati</taxon>
        <taxon>Actinomycetota</taxon>
        <taxon>Actinomycetes</taxon>
        <taxon>Mycobacteriales</taxon>
        <taxon>Speluncibacteraceae</taxon>
        <taxon>Speluncibacter</taxon>
    </lineage>
</organism>
<feature type="transmembrane region" description="Helical" evidence="6">
    <location>
        <begin position="70"/>
        <end position="90"/>
    </location>
</feature>
<feature type="transmembrane region" description="Helical" evidence="6">
    <location>
        <begin position="121"/>
        <end position="144"/>
    </location>
</feature>
<dbReference type="Pfam" id="PF04505">
    <property type="entry name" value="CD225"/>
    <property type="match status" value="1"/>
</dbReference>
<name>A0A9X4M0J2_9ACTN</name>
<keyword evidence="3 6" id="KW-1133">Transmembrane helix</keyword>
<gene>
    <name evidence="7" type="ORF">NVS88_14470</name>
</gene>
<comment type="subcellular location">
    <subcellularLocation>
        <location evidence="1">Membrane</location>
    </subcellularLocation>
</comment>
<evidence type="ECO:0000256" key="1">
    <source>
        <dbReference type="ARBA" id="ARBA00004370"/>
    </source>
</evidence>
<dbReference type="EMBL" id="JANRHA010000009">
    <property type="protein sequence ID" value="MDG3015763.1"/>
    <property type="molecule type" value="Genomic_DNA"/>
</dbReference>
<evidence type="ECO:0000256" key="4">
    <source>
        <dbReference type="ARBA" id="ARBA00023136"/>
    </source>
</evidence>
<dbReference type="PANTHER" id="PTHR14948">
    <property type="entry name" value="NG5"/>
    <property type="match status" value="1"/>
</dbReference>
<reference evidence="7" key="1">
    <citation type="submission" date="2022-08" db="EMBL/GenBank/DDBJ databases">
        <title>Genome analysis of Corynebacteriales strain.</title>
        <authorList>
            <person name="Lee S.D."/>
        </authorList>
    </citation>
    <scope>NUCLEOTIDE SEQUENCE</scope>
    <source>
        <strain evidence="7">D3-21</strain>
    </source>
</reference>
<protein>
    <submittedName>
        <fullName evidence="7">CD225/dispanin family protein</fullName>
    </submittedName>
</protein>